<dbReference type="InterPro" id="IPR001128">
    <property type="entry name" value="Cyt_P450"/>
</dbReference>
<accession>A0ABR0JZ84</accession>
<dbReference type="PIRSF" id="PIRSF000209">
    <property type="entry name" value="Bifunctional_P450_P450R"/>
    <property type="match status" value="1"/>
</dbReference>
<dbReference type="EMBL" id="JAVRRG010000158">
    <property type="protein sequence ID" value="KAK5080067.1"/>
    <property type="molecule type" value="Genomic_DNA"/>
</dbReference>
<evidence type="ECO:0000256" key="12">
    <source>
        <dbReference type="ARBA" id="ARBA00049342"/>
    </source>
</evidence>
<dbReference type="InterPro" id="IPR023206">
    <property type="entry name" value="Bifunctional_P450_P450_red"/>
</dbReference>
<dbReference type="InterPro" id="IPR002401">
    <property type="entry name" value="Cyt_P450_E_grp-I"/>
</dbReference>
<keyword evidence="10 13" id="KW-0408">Iron</keyword>
<dbReference type="InterPro" id="IPR003097">
    <property type="entry name" value="CysJ-like_FAD-binding"/>
</dbReference>
<dbReference type="PRINTS" id="PR00463">
    <property type="entry name" value="EP450I"/>
</dbReference>
<dbReference type="SUPFAM" id="SSF52343">
    <property type="entry name" value="Ferredoxin reductase-like, C-terminal NADP-linked domain"/>
    <property type="match status" value="1"/>
</dbReference>
<evidence type="ECO:0000256" key="6">
    <source>
        <dbReference type="ARBA" id="ARBA00022827"/>
    </source>
</evidence>
<dbReference type="InterPro" id="IPR036396">
    <property type="entry name" value="Cyt_P450_sf"/>
</dbReference>
<dbReference type="Pfam" id="PF00067">
    <property type="entry name" value="p450"/>
    <property type="match status" value="1"/>
</dbReference>
<comment type="caution">
    <text evidence="15">The sequence shown here is derived from an EMBL/GenBank/DDBJ whole genome shotgun (WGS) entry which is preliminary data.</text>
</comment>
<dbReference type="SUPFAM" id="SSF63380">
    <property type="entry name" value="Riboflavin synthase domain-like"/>
    <property type="match status" value="1"/>
</dbReference>
<dbReference type="Gene3D" id="3.40.50.360">
    <property type="match status" value="1"/>
</dbReference>
<gene>
    <name evidence="15" type="ORF">LTR24_008681</name>
</gene>
<keyword evidence="8 13" id="KW-0249">Electron transport</keyword>
<dbReference type="Gene3D" id="3.40.50.80">
    <property type="entry name" value="Nucleotide-binding domain of ferredoxin-NADP reductase (FNR) module"/>
    <property type="match status" value="1"/>
</dbReference>
<sequence length="1005" mass="111864">MLDVRNEDGAQRRRCATKTVRNEDGAHKAMEDLTEIYGEVYRLSLAGKNFVCISSAELLRTFTDERQWDKVPPPALDEPGKPRSLFLARTDDPDWGQAHRILMPAFGPLSVERMFDGMQDIAFQLVLKWAREGEDKDILLTDDYTRLTLDTIALCTMDYRFNSFYSEAMHPFVEAMSGVLSHAQKTATRPGLYNKVFGSTEEKQFKEDQATMNRIAQEVIDRRRANPVDKDDLLNTLLHKKDPKTGALMRDELIITNMITFLVAGHETTSGLLSFAFMNLMHNPKAYLAAQREVDSVIGTSAVTRDHLKQLPYLNAVFRETLRLTPTAPALNKSVPKSRHDEYVTICDGKYHVKNNDIVRLLLAKCMQDVSYFGEDAKEFRPERMLEDNPNFDHYMKAWKPSGNGSRSCIGQSFAWQEALLITALVLQNFDMNFVDPGYRMAIKQTLTIKPNNLFVNVRLRPGLNATILEQRLHSGRTPTTGAATTNGTISSHQAPDSETGLQILFGSNSGTCQALASKLVSTAAVKLGITAAVRDLDSGTDNLSTKAPVVIITSSYEGQPPDNAARFVTWLEGSKSKDLEGVKYAVFGCGHKDWHETFHRIPNLVDLKLEERGASKTVSLGTSDVSQGRVLDDFEDWQNELIKKLQGDSPDSTHETKAHLAEISTDKRAQQLSTGLSLGAVKDVQTLTALGQPEKRHMEIELPENSVYETGDYLAVLPVNPDHLVRRIMRHWSLPRDTAITLKSSAFGSLPMNFPLSVHELLEGYFELSQPVSKSNIQVCKDYTTDPDTLSQLDKFLSDEAMLAKSTFKDHTSLFDLLEKFTSIKLPFANFLASLLPTSHPTVLDLLLTNAQPPHLHYHLHPNRNGDDEDPTHEGVASTYLSTLSPGDALQIAIKRTATANLTCAFRLPPASIQATTPLLMFCAGTGLAPFRGFVQQRAIMLQSNPAIKLAPALLFAGCRSSSGDRLYADELDAWVKLGAVDVRYAFSQEPEHELAQGCKYIVK</sequence>
<dbReference type="SUPFAM" id="SSF52218">
    <property type="entry name" value="Flavoproteins"/>
    <property type="match status" value="1"/>
</dbReference>
<dbReference type="InterPro" id="IPR039261">
    <property type="entry name" value="FNR_nucleotide-bd"/>
</dbReference>
<evidence type="ECO:0000256" key="3">
    <source>
        <dbReference type="ARBA" id="ARBA00022617"/>
    </source>
</evidence>
<dbReference type="Gene3D" id="2.40.30.10">
    <property type="entry name" value="Translation factors"/>
    <property type="match status" value="1"/>
</dbReference>
<dbReference type="Gene3D" id="1.10.630.10">
    <property type="entry name" value="Cytochrome P450"/>
    <property type="match status" value="1"/>
</dbReference>
<dbReference type="PROSITE" id="PS50902">
    <property type="entry name" value="FLAVODOXIN_LIKE"/>
    <property type="match status" value="1"/>
</dbReference>
<comment type="cofactor">
    <cofactor evidence="1 13">
        <name>heme</name>
        <dbReference type="ChEBI" id="CHEBI:30413"/>
    </cofactor>
</comment>
<dbReference type="Pfam" id="PF00258">
    <property type="entry name" value="Flavodoxin_1"/>
    <property type="match status" value="1"/>
</dbReference>
<keyword evidence="4 13" id="KW-0285">Flavoprotein</keyword>
<keyword evidence="5 13" id="KW-0479">Metal-binding</keyword>
<keyword evidence="7 13" id="KW-0521">NADP</keyword>
<dbReference type="InterPro" id="IPR023173">
    <property type="entry name" value="NADPH_Cyt_P450_Rdtase_alpha"/>
</dbReference>
<dbReference type="Pfam" id="PF00175">
    <property type="entry name" value="NAD_binding_1"/>
    <property type="match status" value="1"/>
</dbReference>
<evidence type="ECO:0000256" key="5">
    <source>
        <dbReference type="ARBA" id="ARBA00022723"/>
    </source>
</evidence>
<comment type="catalytic activity">
    <reaction evidence="13">
        <text>an organic molecule + reduced [NADPH--hemoprotein reductase] + O2 = an alcohol + oxidized [NADPH--hemoprotein reductase] + H2O + H(+)</text>
        <dbReference type="Rhea" id="RHEA:17149"/>
        <dbReference type="Rhea" id="RHEA-COMP:11964"/>
        <dbReference type="Rhea" id="RHEA-COMP:11965"/>
        <dbReference type="ChEBI" id="CHEBI:15377"/>
        <dbReference type="ChEBI" id="CHEBI:15378"/>
        <dbReference type="ChEBI" id="CHEBI:15379"/>
        <dbReference type="ChEBI" id="CHEBI:30879"/>
        <dbReference type="ChEBI" id="CHEBI:57618"/>
        <dbReference type="ChEBI" id="CHEBI:58210"/>
        <dbReference type="ChEBI" id="CHEBI:142491"/>
        <dbReference type="EC" id="1.14.14.1"/>
    </reaction>
</comment>
<comment type="similarity">
    <text evidence="2 13">In the N-terminal section; belongs to the cytochrome P450 family.</text>
</comment>
<feature type="domain" description="Flavodoxin-like" evidence="14">
    <location>
        <begin position="502"/>
        <end position="643"/>
    </location>
</feature>
<dbReference type="PANTHER" id="PTHR19384">
    <property type="entry name" value="NITRIC OXIDE SYNTHASE-RELATED"/>
    <property type="match status" value="1"/>
</dbReference>
<comment type="cofactor">
    <cofactor evidence="13">
        <name>FAD</name>
        <dbReference type="ChEBI" id="CHEBI:57692"/>
    </cofactor>
    <cofactor evidence="13">
        <name>FMN</name>
        <dbReference type="ChEBI" id="CHEBI:58210"/>
    </cofactor>
</comment>
<evidence type="ECO:0000259" key="14">
    <source>
        <dbReference type="PROSITE" id="PS50902"/>
    </source>
</evidence>
<evidence type="ECO:0000256" key="9">
    <source>
        <dbReference type="ARBA" id="ARBA00023002"/>
    </source>
</evidence>
<dbReference type="InterPro" id="IPR029039">
    <property type="entry name" value="Flavoprotein-like_sf"/>
</dbReference>
<comment type="catalytic activity">
    <reaction evidence="12 13">
        <text>2 oxidized [cytochrome P450] + NADPH = 2 reduced [cytochrome P450] + NADP(+) + H(+)</text>
        <dbReference type="Rhea" id="RHEA:24040"/>
        <dbReference type="Rhea" id="RHEA-COMP:14627"/>
        <dbReference type="Rhea" id="RHEA-COMP:14628"/>
        <dbReference type="ChEBI" id="CHEBI:15378"/>
        <dbReference type="ChEBI" id="CHEBI:55376"/>
        <dbReference type="ChEBI" id="CHEBI:57783"/>
        <dbReference type="ChEBI" id="CHEBI:58349"/>
        <dbReference type="ChEBI" id="CHEBI:60344"/>
        <dbReference type="EC" id="1.6.2.4"/>
    </reaction>
</comment>
<dbReference type="InterPro" id="IPR001433">
    <property type="entry name" value="OxRdtase_FAD/NAD-bd"/>
</dbReference>
<evidence type="ECO:0000256" key="8">
    <source>
        <dbReference type="ARBA" id="ARBA00022982"/>
    </source>
</evidence>
<dbReference type="Gene3D" id="1.20.990.10">
    <property type="entry name" value="NADPH-cytochrome p450 Reductase, Chain A, domain 3"/>
    <property type="match status" value="1"/>
</dbReference>
<keyword evidence="16" id="KW-1185">Reference proteome</keyword>
<evidence type="ECO:0000256" key="2">
    <source>
        <dbReference type="ARBA" id="ARBA00010018"/>
    </source>
</evidence>
<keyword evidence="3 13" id="KW-0349">Heme</keyword>
<dbReference type="InterPro" id="IPR017938">
    <property type="entry name" value="Riboflavin_synthase-like_b-brl"/>
</dbReference>
<dbReference type="InterPro" id="IPR008254">
    <property type="entry name" value="Flavodoxin/NO_synth"/>
</dbReference>
<keyword evidence="13" id="KW-0288">FMN</keyword>
<keyword evidence="11 13" id="KW-0503">Monooxygenase</keyword>
<evidence type="ECO:0000256" key="4">
    <source>
        <dbReference type="ARBA" id="ARBA00022630"/>
    </source>
</evidence>
<dbReference type="CDD" id="cd11068">
    <property type="entry name" value="CYP120A1"/>
    <property type="match status" value="1"/>
</dbReference>
<dbReference type="SUPFAM" id="SSF48264">
    <property type="entry name" value="Cytochrome P450"/>
    <property type="match status" value="1"/>
</dbReference>
<dbReference type="PANTHER" id="PTHR19384:SF127">
    <property type="entry name" value="BIFUNCTIONAL CYTOCHROME P450_NADPH--P450 REDUCTASE"/>
    <property type="match status" value="1"/>
</dbReference>
<reference evidence="15 16" key="1">
    <citation type="submission" date="2023-08" db="EMBL/GenBank/DDBJ databases">
        <title>Black Yeasts Isolated from many extreme environments.</title>
        <authorList>
            <person name="Coleine C."/>
            <person name="Stajich J.E."/>
            <person name="Selbmann L."/>
        </authorList>
    </citation>
    <scope>NUCLEOTIDE SEQUENCE [LARGE SCALE GENOMIC DNA]</scope>
    <source>
        <strain evidence="15 16">CCFEE 5885</strain>
    </source>
</reference>
<evidence type="ECO:0000256" key="11">
    <source>
        <dbReference type="ARBA" id="ARBA00023033"/>
    </source>
</evidence>
<dbReference type="PRINTS" id="PR00385">
    <property type="entry name" value="P450"/>
</dbReference>
<dbReference type="EC" id="1.6.2.4" evidence="13"/>
<proteinExistence type="inferred from homology"/>
<dbReference type="Pfam" id="PF00667">
    <property type="entry name" value="FAD_binding_1"/>
    <property type="match status" value="1"/>
</dbReference>
<evidence type="ECO:0000256" key="1">
    <source>
        <dbReference type="ARBA" id="ARBA00001971"/>
    </source>
</evidence>
<name>A0ABR0JZ84_9EURO</name>
<evidence type="ECO:0000313" key="16">
    <source>
        <dbReference type="Proteomes" id="UP001345013"/>
    </source>
</evidence>
<keyword evidence="13" id="KW-0813">Transport</keyword>
<organism evidence="15 16">
    <name type="scientific">Lithohypha guttulata</name>
    <dbReference type="NCBI Taxonomy" id="1690604"/>
    <lineage>
        <taxon>Eukaryota</taxon>
        <taxon>Fungi</taxon>
        <taxon>Dikarya</taxon>
        <taxon>Ascomycota</taxon>
        <taxon>Pezizomycotina</taxon>
        <taxon>Eurotiomycetes</taxon>
        <taxon>Chaetothyriomycetidae</taxon>
        <taxon>Chaetothyriales</taxon>
        <taxon>Trichomeriaceae</taxon>
        <taxon>Lithohypha</taxon>
    </lineage>
</organism>
<evidence type="ECO:0000256" key="13">
    <source>
        <dbReference type="PIRNR" id="PIRNR000209"/>
    </source>
</evidence>
<keyword evidence="6 13" id="KW-0274">FAD</keyword>
<evidence type="ECO:0000256" key="7">
    <source>
        <dbReference type="ARBA" id="ARBA00022857"/>
    </source>
</evidence>
<dbReference type="EC" id="1.14.14.1" evidence="13"/>
<evidence type="ECO:0000313" key="15">
    <source>
        <dbReference type="EMBL" id="KAK5080067.1"/>
    </source>
</evidence>
<dbReference type="Proteomes" id="UP001345013">
    <property type="component" value="Unassembled WGS sequence"/>
</dbReference>
<evidence type="ECO:0000256" key="10">
    <source>
        <dbReference type="ARBA" id="ARBA00023004"/>
    </source>
</evidence>
<protein>
    <recommendedName>
        <fullName evidence="13">Bifunctional cytochrome P450/NADPH--P450 reductase</fullName>
    </recommendedName>
    <domain>
        <recommendedName>
            <fullName evidence="13">Cytochrome P450</fullName>
            <ecNumber evidence="13">1.14.14.1</ecNumber>
        </recommendedName>
    </domain>
    <domain>
        <recommendedName>
            <fullName evidence="13">NADPH--cytochrome P450 reductase</fullName>
            <ecNumber evidence="13">1.6.2.4</ecNumber>
        </recommendedName>
    </domain>
</protein>
<keyword evidence="9 13" id="KW-0560">Oxidoreductase</keyword>